<dbReference type="AlphaFoldDB" id="A0A2W4BHP4"/>
<accession>A0A2W4BHP4</accession>
<keyword evidence="2" id="KW-1185">Reference proteome</keyword>
<comment type="caution">
    <text evidence="1">The sequence shown here is derived from an EMBL/GenBank/DDBJ whole genome shotgun (WGS) entry which is preliminary data.</text>
</comment>
<gene>
    <name evidence="1" type="ORF">CI088_12075</name>
</gene>
<evidence type="ECO:0000313" key="2">
    <source>
        <dbReference type="Proteomes" id="UP000249828"/>
    </source>
</evidence>
<reference evidence="1 2" key="1">
    <citation type="submission" date="2017-11" db="EMBL/GenBank/DDBJ databases">
        <title>Draft genome sequence of Enterococcus plantarum TRW2 strain isolated from lettuce.</title>
        <authorList>
            <person name="Kim E.B."/>
            <person name="Marco M.L."/>
            <person name="Williams T.R."/>
            <person name="You I.H."/>
        </authorList>
    </citation>
    <scope>NUCLEOTIDE SEQUENCE [LARGE SCALE GENOMIC DNA]</scope>
    <source>
        <strain evidence="1 2">TRW2</strain>
    </source>
</reference>
<dbReference type="Proteomes" id="UP000249828">
    <property type="component" value="Unassembled WGS sequence"/>
</dbReference>
<evidence type="ECO:0000313" key="1">
    <source>
        <dbReference type="EMBL" id="PZL71729.1"/>
    </source>
</evidence>
<dbReference type="EMBL" id="PIEU01000100">
    <property type="protein sequence ID" value="PZL71729.1"/>
    <property type="molecule type" value="Genomic_DNA"/>
</dbReference>
<organism evidence="1 2">
    <name type="scientific">Enterococcus plantarum</name>
    <dbReference type="NCBI Taxonomy" id="1077675"/>
    <lineage>
        <taxon>Bacteria</taxon>
        <taxon>Bacillati</taxon>
        <taxon>Bacillota</taxon>
        <taxon>Bacilli</taxon>
        <taxon>Lactobacillales</taxon>
        <taxon>Enterococcaceae</taxon>
        <taxon>Enterococcus</taxon>
    </lineage>
</organism>
<proteinExistence type="predicted"/>
<sequence>MPSLQPVCDLENRQIERNIDMLLQIDKFLKADIGEGKEATLRTDVADGVKRTNCCEDFVMVEFNDGKVRSFAKGEIDYSFDADVAEEFKEYVISQVWLLNDDGKTLRQLI</sequence>
<protein>
    <submittedName>
        <fullName evidence="1">Uncharacterized protein</fullName>
    </submittedName>
</protein>
<name>A0A2W4BHP4_9ENTE</name>